<dbReference type="EMBL" id="FOIR01000003">
    <property type="protein sequence ID" value="SEW35547.1"/>
    <property type="molecule type" value="Genomic_DNA"/>
</dbReference>
<feature type="transmembrane region" description="Helical" evidence="9">
    <location>
        <begin position="970"/>
        <end position="991"/>
    </location>
</feature>
<keyword evidence="7 9" id="KW-0472">Membrane</keyword>
<feature type="transmembrane region" description="Helical" evidence="9">
    <location>
        <begin position="924"/>
        <end position="949"/>
    </location>
</feature>
<dbReference type="Pfam" id="PF00873">
    <property type="entry name" value="ACR_tran"/>
    <property type="match status" value="1"/>
</dbReference>
<protein>
    <submittedName>
        <fullName evidence="10">Cobalt-zinc-cadmium resistance protein CzcA</fullName>
    </submittedName>
</protein>
<dbReference type="InterPro" id="IPR027463">
    <property type="entry name" value="AcrB_DN_DC_subdom"/>
</dbReference>
<comment type="similarity">
    <text evidence="2">Belongs to the resistance-nodulation-cell division (RND) (TC 2.A.6) family.</text>
</comment>
<dbReference type="GO" id="GO:0042910">
    <property type="term" value="F:xenobiotic transmembrane transporter activity"/>
    <property type="evidence" value="ECO:0007669"/>
    <property type="project" value="TreeGrafter"/>
</dbReference>
<gene>
    <name evidence="10" type="ORF">SAMN05216290_3068</name>
</gene>
<organism evidence="10 11">
    <name type="scientific">Roseivirga pacifica</name>
    <dbReference type="NCBI Taxonomy" id="1267423"/>
    <lineage>
        <taxon>Bacteria</taxon>
        <taxon>Pseudomonadati</taxon>
        <taxon>Bacteroidota</taxon>
        <taxon>Cytophagia</taxon>
        <taxon>Cytophagales</taxon>
        <taxon>Roseivirgaceae</taxon>
        <taxon>Roseivirga</taxon>
    </lineage>
</organism>
<feature type="transmembrane region" description="Helical" evidence="9">
    <location>
        <begin position="899"/>
        <end position="918"/>
    </location>
</feature>
<evidence type="ECO:0000256" key="3">
    <source>
        <dbReference type="ARBA" id="ARBA00022448"/>
    </source>
</evidence>
<feature type="transmembrane region" description="Helical" evidence="9">
    <location>
        <begin position="1003"/>
        <end position="1026"/>
    </location>
</feature>
<dbReference type="InterPro" id="IPR004763">
    <property type="entry name" value="CusA-like"/>
</dbReference>
<dbReference type="STRING" id="1267423.SAMN05216290_3068"/>
<dbReference type="InterPro" id="IPR001036">
    <property type="entry name" value="Acrflvin-R"/>
</dbReference>
<feature type="transmembrane region" description="Helical" evidence="9">
    <location>
        <begin position="1033"/>
        <end position="1051"/>
    </location>
</feature>
<feature type="transmembrane region" description="Helical" evidence="9">
    <location>
        <begin position="444"/>
        <end position="464"/>
    </location>
</feature>
<dbReference type="GO" id="GO:0005886">
    <property type="term" value="C:plasma membrane"/>
    <property type="evidence" value="ECO:0007669"/>
    <property type="project" value="UniProtKB-SubCell"/>
</dbReference>
<dbReference type="SUPFAM" id="SSF82693">
    <property type="entry name" value="Multidrug efflux transporter AcrB pore domain, PN1, PN2, PC1 and PC2 subdomains"/>
    <property type="match status" value="3"/>
</dbReference>
<feature type="transmembrane region" description="Helical" evidence="9">
    <location>
        <begin position="12"/>
        <end position="31"/>
    </location>
</feature>
<keyword evidence="3" id="KW-0813">Transport</keyword>
<dbReference type="PANTHER" id="PTHR32063">
    <property type="match status" value="1"/>
</dbReference>
<feature type="transmembrane region" description="Helical" evidence="9">
    <location>
        <begin position="341"/>
        <end position="360"/>
    </location>
</feature>
<feature type="transmembrane region" description="Helical" evidence="9">
    <location>
        <begin position="873"/>
        <end position="892"/>
    </location>
</feature>
<dbReference type="OrthoDB" id="636130at2"/>
<dbReference type="Gene3D" id="3.30.70.1440">
    <property type="entry name" value="Multidrug efflux transporter AcrB pore domain"/>
    <property type="match status" value="1"/>
</dbReference>
<dbReference type="PANTHER" id="PTHR32063:SF24">
    <property type="entry name" value="CATION EFFLUX SYSTEM (ACRB_ACRD_ACRF FAMILY)"/>
    <property type="match status" value="1"/>
</dbReference>
<dbReference type="Gene3D" id="1.20.1640.10">
    <property type="entry name" value="Multidrug efflux transporter AcrB transmembrane domain"/>
    <property type="match status" value="2"/>
</dbReference>
<comment type="subcellular location">
    <subcellularLocation>
        <location evidence="1">Cell membrane</location>
        <topology evidence="1">Multi-pass membrane protein</topology>
    </subcellularLocation>
</comment>
<dbReference type="Gene3D" id="3.30.2090.10">
    <property type="entry name" value="Multidrug efflux transporter AcrB TolC docking domain, DN and DC subdomains"/>
    <property type="match status" value="2"/>
</dbReference>
<dbReference type="Proteomes" id="UP000199437">
    <property type="component" value="Unassembled WGS sequence"/>
</dbReference>
<evidence type="ECO:0000313" key="10">
    <source>
        <dbReference type="EMBL" id="SEW35547.1"/>
    </source>
</evidence>
<accession>A0A1I0R4S7</accession>
<keyword evidence="11" id="KW-1185">Reference proteome</keyword>
<dbReference type="GO" id="GO:0008324">
    <property type="term" value="F:monoatomic cation transmembrane transporter activity"/>
    <property type="evidence" value="ECO:0007669"/>
    <property type="project" value="InterPro"/>
</dbReference>
<reference evidence="11" key="1">
    <citation type="submission" date="2016-10" db="EMBL/GenBank/DDBJ databases">
        <authorList>
            <person name="Varghese N."/>
            <person name="Submissions S."/>
        </authorList>
    </citation>
    <scope>NUCLEOTIDE SEQUENCE [LARGE SCALE GENOMIC DNA]</scope>
    <source>
        <strain evidence="11">CGMCC 1.12402</strain>
    </source>
</reference>
<evidence type="ECO:0000256" key="7">
    <source>
        <dbReference type="ARBA" id="ARBA00023136"/>
    </source>
</evidence>
<dbReference type="SUPFAM" id="SSF82714">
    <property type="entry name" value="Multidrug efflux transporter AcrB TolC docking domain, DN and DC subdomains"/>
    <property type="match status" value="2"/>
</dbReference>
<feature type="coiled-coil region" evidence="8">
    <location>
        <begin position="1331"/>
        <end position="1358"/>
    </location>
</feature>
<feature type="transmembrane region" description="Helical" evidence="9">
    <location>
        <begin position="367"/>
        <end position="389"/>
    </location>
</feature>
<dbReference type="GO" id="GO:0015562">
    <property type="term" value="F:efflux transmembrane transporter activity"/>
    <property type="evidence" value="ECO:0007669"/>
    <property type="project" value="InterPro"/>
</dbReference>
<dbReference type="GeneID" id="99987748"/>
<evidence type="ECO:0000256" key="9">
    <source>
        <dbReference type="SAM" id="Phobius"/>
    </source>
</evidence>
<evidence type="ECO:0000256" key="1">
    <source>
        <dbReference type="ARBA" id="ARBA00004651"/>
    </source>
</evidence>
<sequence>MFEKIIQFSVRQKFIITLFVVAIIAGGLYSLSQLPIDAVPDITNNQVQVVTTSPTLAPQEVEQLITFPIEVSVANIPRVEEIRSISRYGLSVITIVFDEGMPQLDARQFVQEQLKLATEEIPDGLGSPELMPITTGLGEIYQYTLEVEPGYESQYSAMELRTIQDWIVKRQMAGISGIIEISSFGGYLKQYEVAVDPLVLRSFDLTLADIFEALENNNQNSGSSYIEKSTNAYYIRSEGRINSLEDIEKIIVKHQGESPVMVRDVANVQWGSPKRYGALTHDGKGEAVGGIALMLKGANSSDAIANVHERVERVQQSLPEGVKIVPYLDRSDLVGRAINTVSKNLIEGGLIVIFVLLLLLGNWRAGLIVASVIPLAMLFAFILMNLFGVSANLMSLGAIDFGIVVDGAVIIVENALHVLYTAYLGKKLTQRDMDDIITQSSSKIYQSAAFGVLIILVVFLPVITLTGVEGKMFKPMALTVSFALLGALILSLTYVPMITSLILKKHIKEHKTFSDKMVDSMRSAYQPLLTRSLQWPKLLLSLVAAAFIGSVALLGSLGAEFIPTLEEGDLAMQMTIPPGSSLQQSIKTANKAEQILLDNFPEVKHVVSKIGTSEVPTDPMAIEDADIMIILKEKADWTTTQDREELVGMMKDKLARIPGASFEFTQPIQLRFNELTTGAKTDVAIKIFGEDVNTLASLGEQVAQLVEGIQGAADVKVEQTDGLTQYVVRPIRAKLAQHNVNISDVNQVIRTAYAGETAGVIFENEKKFDLVVRLDSSYRQSLNLNRLFVNNAEGDLIPLEELVSFQTEEGPMQITRENAQRRISIGVNVRNRDIASLVAEIEEKLNAQLPLPAGYYVTYGGQFENLEAAQQRLSIAVPVALLMIFMLLYFAFGSMKYAVLIFSAVPMSAIGGIVALWLRGMPFSISAGIGFIALFGVAVLNGIVLISYFNELRNEGKQTIDAVVIAGALARLRPVLMTAAVAALGFLPMAISTTAGAEVQKPLATVVIGGLVSSTLLTLFILPNLYVMFNKKVFAKAATVLVLFIAGFSQANAQTFSLQQAIDSASVNHAAYKNLDLALEQSLNNEKATFKLGNTSFNYTFGQINDDYQDWQWQLDQDLGNLFLIGASKKLMEANTDQARLEQVIKKNLLDYQVQESWFSWYFSYQKQSQYNIWLPKLNQVSNSLQQAFELGEIAAKDKLSIENLLIKLRQEALSAAKKLNESKATLSTWTGNEQLERPTAINLDAFLLQANDSLANVFHQRNEAELNALDLKVRQEKSKRLPEFSVGYFNQQIVGTRGLNGFRAGIGIPLFSAQEKRNAQNATIQKQIQSNEQTQTMAEYQQQLKALKANKKHLQASLDVLPSEAAFASQWQVLVELLESGEINLFEWTSLLNSHIENYAEQLSIQQQLINTQLQINFLTQQ</sequence>
<dbReference type="Gene3D" id="3.30.70.1320">
    <property type="entry name" value="Multidrug efflux transporter AcrB pore domain like"/>
    <property type="match status" value="1"/>
</dbReference>
<dbReference type="SUPFAM" id="SSF56954">
    <property type="entry name" value="Outer membrane efflux proteins (OEP)"/>
    <property type="match status" value="1"/>
</dbReference>
<keyword evidence="5 9" id="KW-0812">Transmembrane</keyword>
<dbReference type="PRINTS" id="PR00702">
    <property type="entry name" value="ACRIFLAVINRP"/>
</dbReference>
<feature type="transmembrane region" description="Helical" evidence="9">
    <location>
        <begin position="538"/>
        <end position="559"/>
    </location>
</feature>
<evidence type="ECO:0000256" key="8">
    <source>
        <dbReference type="SAM" id="Coils"/>
    </source>
</evidence>
<dbReference type="RefSeq" id="WP_090259503.1">
    <property type="nucleotide sequence ID" value="NZ_FOIR01000003.1"/>
</dbReference>
<feature type="transmembrane region" description="Helical" evidence="9">
    <location>
        <begin position="401"/>
        <end position="423"/>
    </location>
</feature>
<name>A0A1I0R4S7_9BACT</name>
<dbReference type="SUPFAM" id="SSF82866">
    <property type="entry name" value="Multidrug efflux transporter AcrB transmembrane domain"/>
    <property type="match status" value="2"/>
</dbReference>
<dbReference type="Gene3D" id="3.30.70.1430">
    <property type="entry name" value="Multidrug efflux transporter AcrB pore domain"/>
    <property type="match status" value="2"/>
</dbReference>
<keyword evidence="4" id="KW-1003">Cell membrane</keyword>
<evidence type="ECO:0000313" key="11">
    <source>
        <dbReference type="Proteomes" id="UP000199437"/>
    </source>
</evidence>
<keyword evidence="8" id="KW-0175">Coiled coil</keyword>
<evidence type="ECO:0000256" key="5">
    <source>
        <dbReference type="ARBA" id="ARBA00022692"/>
    </source>
</evidence>
<dbReference type="Gene3D" id="1.20.1600.10">
    <property type="entry name" value="Outer membrane efflux proteins (OEP)"/>
    <property type="match status" value="1"/>
</dbReference>
<evidence type="ECO:0000256" key="2">
    <source>
        <dbReference type="ARBA" id="ARBA00010942"/>
    </source>
</evidence>
<evidence type="ECO:0000256" key="6">
    <source>
        <dbReference type="ARBA" id="ARBA00022989"/>
    </source>
</evidence>
<keyword evidence="6 9" id="KW-1133">Transmembrane helix</keyword>
<feature type="transmembrane region" description="Helical" evidence="9">
    <location>
        <begin position="476"/>
        <end position="503"/>
    </location>
</feature>
<dbReference type="NCBIfam" id="TIGR00914">
    <property type="entry name" value="2A0601"/>
    <property type="match status" value="1"/>
</dbReference>
<evidence type="ECO:0000256" key="4">
    <source>
        <dbReference type="ARBA" id="ARBA00022475"/>
    </source>
</evidence>
<proteinExistence type="inferred from homology"/>